<organism evidence="8 9">
    <name type="scientific">Candidatus Iainarchaeum sp</name>
    <dbReference type="NCBI Taxonomy" id="3101447"/>
    <lineage>
        <taxon>Archaea</taxon>
        <taxon>Candidatus Iainarchaeota</taxon>
        <taxon>Candidatus Iainarchaeia</taxon>
        <taxon>Candidatus Iainarchaeales</taxon>
        <taxon>Candidatus Iainarchaeaceae</taxon>
        <taxon>Candidatus Iainarchaeum</taxon>
    </lineage>
</organism>
<comment type="caution">
    <text evidence="8">The sequence shown here is derived from an EMBL/GenBank/DDBJ whole genome shotgun (WGS) entry which is preliminary data.</text>
</comment>
<feature type="domain" description="Peripheral subunit-binding (PSBD)" evidence="7">
    <location>
        <begin position="118"/>
        <end position="155"/>
    </location>
</feature>
<dbReference type="PANTHER" id="PTHR43178:SF5">
    <property type="entry name" value="LIPOAMIDE ACYLTRANSFERASE COMPONENT OF BRANCHED-CHAIN ALPHA-KETO ACID DEHYDROGENASE COMPLEX, MITOCHONDRIAL"/>
    <property type="match status" value="1"/>
</dbReference>
<dbReference type="Pfam" id="PF02817">
    <property type="entry name" value="E3_binding"/>
    <property type="match status" value="1"/>
</dbReference>
<keyword evidence="3" id="KW-0808">Transferase</keyword>
<dbReference type="Gene3D" id="3.30.559.10">
    <property type="entry name" value="Chloramphenicol acetyltransferase-like domain"/>
    <property type="match status" value="1"/>
</dbReference>
<dbReference type="PROSITE" id="PS00189">
    <property type="entry name" value="LIPOYL"/>
    <property type="match status" value="1"/>
</dbReference>
<evidence type="ECO:0000313" key="9">
    <source>
        <dbReference type="Proteomes" id="UP000675968"/>
    </source>
</evidence>
<reference evidence="8" key="1">
    <citation type="submission" date="2021-03" db="EMBL/GenBank/DDBJ databases">
        <authorList>
            <person name="Jaffe A."/>
        </authorList>
    </citation>
    <scope>NUCLEOTIDE SEQUENCE</scope>
    <source>
        <strain evidence="8">RIFCSPLOWO2_01_FULL_AR10_48_17</strain>
    </source>
</reference>
<dbReference type="InterPro" id="IPR023213">
    <property type="entry name" value="CAT-like_dom_sf"/>
</dbReference>
<dbReference type="GO" id="GO:0031405">
    <property type="term" value="F:lipoic acid binding"/>
    <property type="evidence" value="ECO:0007669"/>
    <property type="project" value="TreeGrafter"/>
</dbReference>
<keyword evidence="4" id="KW-0450">Lipoyl</keyword>
<dbReference type="InterPro" id="IPR011053">
    <property type="entry name" value="Single_hybrid_motif"/>
</dbReference>
<dbReference type="GO" id="GO:0016407">
    <property type="term" value="F:acetyltransferase activity"/>
    <property type="evidence" value="ECO:0007669"/>
    <property type="project" value="TreeGrafter"/>
</dbReference>
<evidence type="ECO:0000259" key="7">
    <source>
        <dbReference type="PROSITE" id="PS51826"/>
    </source>
</evidence>
<dbReference type="EMBL" id="JAGVWC010000012">
    <property type="protein sequence ID" value="MBS3062030.1"/>
    <property type="molecule type" value="Genomic_DNA"/>
</dbReference>
<dbReference type="PROSITE" id="PS50968">
    <property type="entry name" value="BIOTINYL_LIPOYL"/>
    <property type="match status" value="1"/>
</dbReference>
<dbReference type="SUPFAM" id="SSF51230">
    <property type="entry name" value="Single hybrid motif"/>
    <property type="match status" value="1"/>
</dbReference>
<gene>
    <name evidence="8" type="ORF">J4215_05605</name>
</gene>
<comment type="cofactor">
    <cofactor evidence="1">
        <name>(R)-lipoate</name>
        <dbReference type="ChEBI" id="CHEBI:83088"/>
    </cofactor>
</comment>
<dbReference type="PROSITE" id="PS51826">
    <property type="entry name" value="PSBD"/>
    <property type="match status" value="1"/>
</dbReference>
<dbReference type="PANTHER" id="PTHR43178">
    <property type="entry name" value="DIHYDROLIPOAMIDE ACETYLTRANSFERASE COMPONENT OF PYRUVATE DEHYDROGENASE COMPLEX"/>
    <property type="match status" value="1"/>
</dbReference>
<accession>A0A8T4LBE0</accession>
<evidence type="ECO:0000256" key="4">
    <source>
        <dbReference type="ARBA" id="ARBA00022823"/>
    </source>
</evidence>
<proteinExistence type="inferred from homology"/>
<dbReference type="Pfam" id="PF00364">
    <property type="entry name" value="Biotin_lipoyl"/>
    <property type="match status" value="1"/>
</dbReference>
<evidence type="ECO:0000259" key="6">
    <source>
        <dbReference type="PROSITE" id="PS50968"/>
    </source>
</evidence>
<dbReference type="InterPro" id="IPR004167">
    <property type="entry name" value="PSBD"/>
</dbReference>
<keyword evidence="5" id="KW-0012">Acyltransferase</keyword>
<protein>
    <submittedName>
        <fullName evidence="8">2-oxo acid dehydrogenase subunit E2</fullName>
    </submittedName>
</protein>
<dbReference type="Gene3D" id="4.10.320.10">
    <property type="entry name" value="E3-binding domain"/>
    <property type="match status" value="1"/>
</dbReference>
<dbReference type="SUPFAM" id="SSF47005">
    <property type="entry name" value="Peripheral subunit-binding domain of 2-oxo acid dehydrogenase complex"/>
    <property type="match status" value="1"/>
</dbReference>
<reference evidence="8" key="2">
    <citation type="submission" date="2021-05" db="EMBL/GenBank/DDBJ databases">
        <title>Protein family content uncovers lineage relationships and bacterial pathway maintenance mechanisms in DPANN archaea.</title>
        <authorList>
            <person name="Castelle C.J."/>
            <person name="Meheust R."/>
            <person name="Jaffe A.L."/>
            <person name="Seitz K."/>
            <person name="Gong X."/>
            <person name="Baker B.J."/>
            <person name="Banfield J.F."/>
        </authorList>
    </citation>
    <scope>NUCLEOTIDE SEQUENCE</scope>
    <source>
        <strain evidence="8">RIFCSPLOWO2_01_FULL_AR10_48_17</strain>
    </source>
</reference>
<dbReference type="FunFam" id="3.30.559.10:FF:000007">
    <property type="entry name" value="Dihydrolipoamide acetyltransferase component of pyruvate dehydrogenase complex"/>
    <property type="match status" value="1"/>
</dbReference>
<dbReference type="InterPro" id="IPR036625">
    <property type="entry name" value="E3-bd_dom_sf"/>
</dbReference>
<evidence type="ECO:0000256" key="5">
    <source>
        <dbReference type="ARBA" id="ARBA00023315"/>
    </source>
</evidence>
<dbReference type="InterPro" id="IPR000089">
    <property type="entry name" value="Biotin_lipoyl"/>
</dbReference>
<sequence>MATEFRFPDVGEGITEGKLVKWLVKVGDTVAKDQSLCEVETDKAIVELPSPENGSVLKILVEEGHSIQVGQVLIVIGRRGESVPHPKAETNAVLPAENKKAAPVALAPFIQTNPAAVLAMPHTRKLARILGVDISKVKGSGPGGKVTDADVQKYKENAVPSVSFTPSRHGGETQEAEHGTVEVLPLIGMRRAIAEKLSESHREMVHVTLMDEVDVEELVSLREKEKTRLAAHNVKLTFLPFIIKASIVALTKYPIFNSEIDVEKKEIRIKHFFNVGIAVDTPEGLVVPVVRDCDKKSITEIAIEIADMAKEARDRKISLEQIKGSSFSITNYGSVGARFATPIINPPNTAILGVGRISDRAVVRDGKVVVRKMLPLSFGFDHRIADGAVAAEFLSELMRHLSDPNTLLLDLI</sequence>
<name>A0A8T4LBE0_9ARCH</name>
<dbReference type="InterPro" id="IPR050743">
    <property type="entry name" value="2-oxoacid_DH_E2_comp"/>
</dbReference>
<dbReference type="Gene3D" id="2.40.50.100">
    <property type="match status" value="1"/>
</dbReference>
<dbReference type="CDD" id="cd06849">
    <property type="entry name" value="lipoyl_domain"/>
    <property type="match status" value="1"/>
</dbReference>
<dbReference type="GO" id="GO:0005737">
    <property type="term" value="C:cytoplasm"/>
    <property type="evidence" value="ECO:0007669"/>
    <property type="project" value="TreeGrafter"/>
</dbReference>
<dbReference type="Proteomes" id="UP000675968">
    <property type="component" value="Unassembled WGS sequence"/>
</dbReference>
<evidence type="ECO:0000256" key="2">
    <source>
        <dbReference type="ARBA" id="ARBA00007317"/>
    </source>
</evidence>
<dbReference type="InterPro" id="IPR001078">
    <property type="entry name" value="2-oxoacid_DH_actylTfrase"/>
</dbReference>
<comment type="similarity">
    <text evidence="2">Belongs to the 2-oxoacid dehydrogenase family.</text>
</comment>
<dbReference type="InterPro" id="IPR003016">
    <property type="entry name" value="2-oxoA_DH_lipoyl-BS"/>
</dbReference>
<dbReference type="SUPFAM" id="SSF52777">
    <property type="entry name" value="CoA-dependent acyltransferases"/>
    <property type="match status" value="1"/>
</dbReference>
<evidence type="ECO:0000256" key="1">
    <source>
        <dbReference type="ARBA" id="ARBA00001938"/>
    </source>
</evidence>
<feature type="domain" description="Lipoyl-binding" evidence="6">
    <location>
        <begin position="2"/>
        <end position="77"/>
    </location>
</feature>
<evidence type="ECO:0000313" key="8">
    <source>
        <dbReference type="EMBL" id="MBS3062030.1"/>
    </source>
</evidence>
<evidence type="ECO:0000256" key="3">
    <source>
        <dbReference type="ARBA" id="ARBA00022679"/>
    </source>
</evidence>
<dbReference type="AlphaFoldDB" id="A0A8T4LBE0"/>
<dbReference type="Pfam" id="PF00198">
    <property type="entry name" value="2-oxoacid_dh"/>
    <property type="match status" value="1"/>
</dbReference>